<keyword evidence="8" id="KW-0503">Monooxygenase</keyword>
<dbReference type="PIRSF" id="PIRSF000332">
    <property type="entry name" value="FMO"/>
    <property type="match status" value="1"/>
</dbReference>
<protein>
    <recommendedName>
        <fullName evidence="7">Trimethylamine monooxygenase</fullName>
        <ecNumber evidence="6">1.14.13.148</ecNumber>
    </recommendedName>
</protein>
<keyword evidence="9" id="KW-1185">Reference proteome</keyword>
<dbReference type="OrthoDB" id="9790219at2"/>
<evidence type="ECO:0000313" key="9">
    <source>
        <dbReference type="Proteomes" id="UP000198703"/>
    </source>
</evidence>
<sequence>MTRVAIIGAGPSGLAQMRAFARARDAGATIPEIVCFEKQADWGGLWTLTWRTGLDASGEPVHGSMYRHLWSNGPKECLEFADYSFEEHFGRPIPSYPPRAVLRDYIAGRAEKSGFRDWIRFETVVRRVEPFGDGFTVISENLATGEEVTDDFDKVIVATGHFSTPNVPEFEGLADFPGRVLHAHDFRDARNFTGLDLLVVGASYSAEDVGLQCWKYGAKTVTMTWRSAPMGFNWPDRVDERPLVTRFEGDVAHFSDGSSKRFDAVLLCTGYRHHFPFMEESLRLRTRNRLYAPGLYKGVAWAANPNVFYLGMQDQWYTFTMFDAEAWYARDVILGRIALPGPDAMEADMAAWAAREAAVDGGYMAIDFQTAYVRELAHATDYPPFDLASAAASFKSWKRDKEASIVGYRDKAYPSPVTGTMAPVHHTPWADAMDDGMETFLAVRAAAE</sequence>
<evidence type="ECO:0000256" key="2">
    <source>
        <dbReference type="ARBA" id="ARBA00022630"/>
    </source>
</evidence>
<evidence type="ECO:0000256" key="6">
    <source>
        <dbReference type="ARBA" id="ARBA00034528"/>
    </source>
</evidence>
<accession>A0A1H4CE67</accession>
<dbReference type="PANTHER" id="PTHR23023">
    <property type="entry name" value="DIMETHYLANILINE MONOOXYGENASE"/>
    <property type="match status" value="1"/>
</dbReference>
<dbReference type="InterPro" id="IPR020946">
    <property type="entry name" value="Flavin_mOase-like"/>
</dbReference>
<organism evidence="8 9">
    <name type="scientific">Rubrimonas cliftonensis</name>
    <dbReference type="NCBI Taxonomy" id="89524"/>
    <lineage>
        <taxon>Bacteria</taxon>
        <taxon>Pseudomonadati</taxon>
        <taxon>Pseudomonadota</taxon>
        <taxon>Alphaproteobacteria</taxon>
        <taxon>Rhodobacterales</taxon>
        <taxon>Paracoccaceae</taxon>
        <taxon>Rubrimonas</taxon>
    </lineage>
</organism>
<dbReference type="InterPro" id="IPR000960">
    <property type="entry name" value="Flavin_mOase"/>
</dbReference>
<dbReference type="SUPFAM" id="SSF51905">
    <property type="entry name" value="FAD/NAD(P)-binding domain"/>
    <property type="match status" value="2"/>
</dbReference>
<keyword evidence="5" id="KW-0560">Oxidoreductase</keyword>
<gene>
    <name evidence="8" type="ORF">SAMN05444370_10737</name>
</gene>
<reference evidence="8 9" key="1">
    <citation type="submission" date="2016-10" db="EMBL/GenBank/DDBJ databases">
        <authorList>
            <person name="de Groot N.N."/>
        </authorList>
    </citation>
    <scope>NUCLEOTIDE SEQUENCE [LARGE SCALE GENOMIC DNA]</scope>
    <source>
        <strain evidence="8 9">DSM 15345</strain>
    </source>
</reference>
<name>A0A1H4CE67_9RHOB</name>
<keyword evidence="2" id="KW-0285">Flavoprotein</keyword>
<dbReference type="GO" id="GO:0050660">
    <property type="term" value="F:flavin adenine dinucleotide binding"/>
    <property type="evidence" value="ECO:0007669"/>
    <property type="project" value="InterPro"/>
</dbReference>
<dbReference type="STRING" id="89524.SAMN05444370_10737"/>
<evidence type="ECO:0000256" key="1">
    <source>
        <dbReference type="ARBA" id="ARBA00009183"/>
    </source>
</evidence>
<dbReference type="EMBL" id="FNQM01000007">
    <property type="protein sequence ID" value="SEA58755.1"/>
    <property type="molecule type" value="Genomic_DNA"/>
</dbReference>
<dbReference type="Gene3D" id="3.50.50.60">
    <property type="entry name" value="FAD/NAD(P)-binding domain"/>
    <property type="match status" value="2"/>
</dbReference>
<dbReference type="Proteomes" id="UP000198703">
    <property type="component" value="Unassembled WGS sequence"/>
</dbReference>
<evidence type="ECO:0000256" key="7">
    <source>
        <dbReference type="ARBA" id="ARBA00035159"/>
    </source>
</evidence>
<proteinExistence type="inferred from homology"/>
<evidence type="ECO:0000313" key="8">
    <source>
        <dbReference type="EMBL" id="SEA58755.1"/>
    </source>
</evidence>
<dbReference type="Pfam" id="PF00743">
    <property type="entry name" value="FMO-like"/>
    <property type="match status" value="2"/>
</dbReference>
<dbReference type="InterPro" id="IPR036188">
    <property type="entry name" value="FAD/NAD-bd_sf"/>
</dbReference>
<evidence type="ECO:0000256" key="5">
    <source>
        <dbReference type="ARBA" id="ARBA00023002"/>
    </source>
</evidence>
<keyword evidence="4" id="KW-0521">NADP</keyword>
<dbReference type="InterPro" id="IPR050346">
    <property type="entry name" value="FMO-like"/>
</dbReference>
<keyword evidence="3" id="KW-0274">FAD</keyword>
<dbReference type="EC" id="1.14.13.148" evidence="6"/>
<dbReference type="AlphaFoldDB" id="A0A1H4CE67"/>
<dbReference type="GO" id="GO:0034899">
    <property type="term" value="F:trimethylamine monooxygenase activity"/>
    <property type="evidence" value="ECO:0007669"/>
    <property type="project" value="UniProtKB-EC"/>
</dbReference>
<dbReference type="GO" id="GO:0004499">
    <property type="term" value="F:N,N-dimethylaniline monooxygenase activity"/>
    <property type="evidence" value="ECO:0007669"/>
    <property type="project" value="InterPro"/>
</dbReference>
<evidence type="ECO:0000256" key="4">
    <source>
        <dbReference type="ARBA" id="ARBA00022857"/>
    </source>
</evidence>
<comment type="similarity">
    <text evidence="1">Belongs to the FMO family.</text>
</comment>
<evidence type="ECO:0000256" key="3">
    <source>
        <dbReference type="ARBA" id="ARBA00022827"/>
    </source>
</evidence>
<dbReference type="GO" id="GO:0050661">
    <property type="term" value="F:NADP binding"/>
    <property type="evidence" value="ECO:0007669"/>
    <property type="project" value="InterPro"/>
</dbReference>
<dbReference type="RefSeq" id="WP_093253974.1">
    <property type="nucleotide sequence ID" value="NZ_FNQM01000007.1"/>
</dbReference>